<name>A0ABX2XE31_9FLAO</name>
<proteinExistence type="predicted"/>
<comment type="caution">
    <text evidence="1">The sequence shown here is derived from an EMBL/GenBank/DDBJ whole genome shotgun (WGS) entry which is preliminary data.</text>
</comment>
<dbReference type="EMBL" id="LVEN01000044">
    <property type="protein sequence ID" value="OCB70143.1"/>
    <property type="molecule type" value="Genomic_DNA"/>
</dbReference>
<evidence type="ECO:0000313" key="1">
    <source>
        <dbReference type="EMBL" id="OCB70143.1"/>
    </source>
</evidence>
<dbReference type="Gene3D" id="1.10.30.50">
    <property type="match status" value="1"/>
</dbReference>
<organism evidence="1 2">
    <name type="scientific">Flavobacterium piscis</name>
    <dbReference type="NCBI Taxonomy" id="1114874"/>
    <lineage>
        <taxon>Bacteria</taxon>
        <taxon>Pseudomonadati</taxon>
        <taxon>Bacteroidota</taxon>
        <taxon>Flavobacteriia</taxon>
        <taxon>Flavobacteriales</taxon>
        <taxon>Flavobacteriaceae</taxon>
        <taxon>Flavobacterium</taxon>
    </lineage>
</organism>
<accession>A0ABX2XE31</accession>
<dbReference type="RefSeq" id="WP_065451470.1">
    <property type="nucleotide sequence ID" value="NZ_LVEN01000044.1"/>
</dbReference>
<sequence length="351" mass="41221">MIYINPLDPNIISAKEYHFKQIRCFINKKVGGPSCAIALNCKICKSKIKRVDIHNSALKAFFLDQMNLELLINSEPEGLSLLNNEFWKLLIPGFDIITWIGYFDRKNLTPRSLSPKRYVSGILYKYFIDDLNKIINYDWFIDKNKKYYSAYDLAKSLDRNSCTYCNRVYTSTIINKKGNKIIRPTLDHWFPQSDFPLLALSFYNLIPSCSNCNSSVKGATNFNLNNHIHPYVDELQTENFSFKYRYNSKLNNYRIYLQDVKISNSKARKTLEGMYIDEMYNSHQSELRDLIKIKKNYSKSYIESIEKLFGNKLSKPEVYRILFGVEYDSNDFHKLPLSKFKSDILKDLDII</sequence>
<evidence type="ECO:0000313" key="2">
    <source>
        <dbReference type="Proteomes" id="UP000093343"/>
    </source>
</evidence>
<keyword evidence="2" id="KW-1185">Reference proteome</keyword>
<protein>
    <recommendedName>
        <fullName evidence="3">HNH endonuclease</fullName>
    </recommendedName>
</protein>
<evidence type="ECO:0008006" key="3">
    <source>
        <dbReference type="Google" id="ProtNLM"/>
    </source>
</evidence>
<dbReference type="Proteomes" id="UP000093343">
    <property type="component" value="Unassembled WGS sequence"/>
</dbReference>
<reference evidence="2" key="1">
    <citation type="submission" date="2016-03" db="EMBL/GenBank/DDBJ databases">
        <title>Draft genome sequence of Paenibacillus glacialis DSM 22343.</title>
        <authorList>
            <person name="Shin S.-K."/>
            <person name="Yi H."/>
        </authorList>
    </citation>
    <scope>NUCLEOTIDE SEQUENCE [LARGE SCALE GENOMIC DNA]</scope>
    <source>
        <strain evidence="2">CCUG 60099</strain>
    </source>
</reference>
<gene>
    <name evidence="1" type="ORF">FLP_21035</name>
</gene>